<keyword evidence="6" id="KW-0406">Ion transport</keyword>
<evidence type="ECO:0000256" key="3">
    <source>
        <dbReference type="ARBA" id="ARBA00022692"/>
    </source>
</evidence>
<dbReference type="GO" id="GO:0016020">
    <property type="term" value="C:membrane"/>
    <property type="evidence" value="ECO:0007669"/>
    <property type="project" value="UniProtKB-SubCell"/>
</dbReference>
<keyword evidence="2 6" id="KW-0813">Transport</keyword>
<comment type="function">
    <text evidence="6">May be involved in iron transport and iron homeostasis.</text>
</comment>
<evidence type="ECO:0000313" key="8">
    <source>
        <dbReference type="EMBL" id="KAG8048464.1"/>
    </source>
</evidence>
<accession>A0A8J5RMF1</accession>
<dbReference type="AlphaFoldDB" id="A0A8J5RMF1"/>
<keyword evidence="3" id="KW-0812">Transmembrane</keyword>
<reference evidence="8" key="1">
    <citation type="journal article" date="2021" name="bioRxiv">
        <title>Whole Genome Assembly and Annotation of Northern Wild Rice, Zizania palustris L., Supports a Whole Genome Duplication in the Zizania Genus.</title>
        <authorList>
            <person name="Haas M."/>
            <person name="Kono T."/>
            <person name="Macchietto M."/>
            <person name="Millas R."/>
            <person name="McGilp L."/>
            <person name="Shao M."/>
            <person name="Duquette J."/>
            <person name="Hirsch C.N."/>
            <person name="Kimball J."/>
        </authorList>
    </citation>
    <scope>NUCLEOTIDE SEQUENCE</scope>
    <source>
        <tissue evidence="8">Fresh leaf tissue</tissue>
    </source>
</reference>
<dbReference type="EMBL" id="JAAALK010000289">
    <property type="protein sequence ID" value="KAG8048464.1"/>
    <property type="molecule type" value="Genomic_DNA"/>
</dbReference>
<dbReference type="InterPro" id="IPR009716">
    <property type="entry name" value="Ferroportin-1"/>
</dbReference>
<dbReference type="GO" id="GO:0005381">
    <property type="term" value="F:iron ion transmembrane transporter activity"/>
    <property type="evidence" value="ECO:0007669"/>
    <property type="project" value="UniProtKB-UniRule"/>
</dbReference>
<evidence type="ECO:0000256" key="4">
    <source>
        <dbReference type="ARBA" id="ARBA00022989"/>
    </source>
</evidence>
<evidence type="ECO:0000256" key="1">
    <source>
        <dbReference type="ARBA" id="ARBA00004141"/>
    </source>
</evidence>
<reference evidence="8" key="2">
    <citation type="submission" date="2021-02" db="EMBL/GenBank/DDBJ databases">
        <authorList>
            <person name="Kimball J.A."/>
            <person name="Haas M.W."/>
            <person name="Macchietto M."/>
            <person name="Kono T."/>
            <person name="Duquette J."/>
            <person name="Shao M."/>
        </authorList>
    </citation>
    <scope>NUCLEOTIDE SEQUENCE</scope>
    <source>
        <tissue evidence="8">Fresh leaf tissue</tissue>
    </source>
</reference>
<comment type="subcellular location">
    <subcellularLocation>
        <location evidence="1 6">Membrane</location>
        <topology evidence="1 6">Multi-pass membrane protein</topology>
    </subcellularLocation>
</comment>
<name>A0A8J5RMF1_ZIZPA</name>
<protein>
    <recommendedName>
        <fullName evidence="6">Solute carrier family 40 member</fullName>
    </recommendedName>
</protein>
<evidence type="ECO:0000313" key="9">
    <source>
        <dbReference type="Proteomes" id="UP000729402"/>
    </source>
</evidence>
<keyword evidence="5" id="KW-0472">Membrane</keyword>
<proteinExistence type="inferred from homology"/>
<feature type="compositionally biased region" description="Polar residues" evidence="7">
    <location>
        <begin position="72"/>
        <end position="83"/>
    </location>
</feature>
<feature type="region of interest" description="Disordered" evidence="7">
    <location>
        <begin position="68"/>
        <end position="97"/>
    </location>
</feature>
<keyword evidence="4" id="KW-1133">Transmembrane helix</keyword>
<keyword evidence="9" id="KW-1185">Reference proteome</keyword>
<evidence type="ECO:0000256" key="2">
    <source>
        <dbReference type="ARBA" id="ARBA00022448"/>
    </source>
</evidence>
<evidence type="ECO:0000256" key="6">
    <source>
        <dbReference type="RuleBase" id="RU365065"/>
    </source>
</evidence>
<comment type="similarity">
    <text evidence="6">Belongs to the ferroportin (FP) (TC 2.A.100) family. SLC40A subfamily.</text>
</comment>
<evidence type="ECO:0000256" key="5">
    <source>
        <dbReference type="ARBA" id="ARBA00023136"/>
    </source>
</evidence>
<dbReference type="Pfam" id="PF06963">
    <property type="entry name" value="FPN1"/>
    <property type="match status" value="1"/>
</dbReference>
<comment type="caution">
    <text evidence="8">The sequence shown here is derived from an EMBL/GenBank/DDBJ whole genome shotgun (WGS) entry which is preliminary data.</text>
</comment>
<organism evidence="8 9">
    <name type="scientific">Zizania palustris</name>
    <name type="common">Northern wild rice</name>
    <dbReference type="NCBI Taxonomy" id="103762"/>
    <lineage>
        <taxon>Eukaryota</taxon>
        <taxon>Viridiplantae</taxon>
        <taxon>Streptophyta</taxon>
        <taxon>Embryophyta</taxon>
        <taxon>Tracheophyta</taxon>
        <taxon>Spermatophyta</taxon>
        <taxon>Magnoliopsida</taxon>
        <taxon>Liliopsida</taxon>
        <taxon>Poales</taxon>
        <taxon>Poaceae</taxon>
        <taxon>BOP clade</taxon>
        <taxon>Oryzoideae</taxon>
        <taxon>Oryzeae</taxon>
        <taxon>Zizaniinae</taxon>
        <taxon>Zizania</taxon>
    </lineage>
</organism>
<gene>
    <name evidence="8" type="ORF">GUJ93_ZPchr0009g2102</name>
</gene>
<evidence type="ECO:0000256" key="7">
    <source>
        <dbReference type="SAM" id="MobiDB-lite"/>
    </source>
</evidence>
<dbReference type="Proteomes" id="UP000729402">
    <property type="component" value="Unassembled WGS sequence"/>
</dbReference>
<sequence>MRGLKVASRLGHMAYSAIGLQVVQMGNPAGKAKLIGTTEIAVASLAELAMAAQVPELSPHVSIVDVMDTTPMGRSSSPLTHMAQNHWCGSRGLPQTP</sequence>